<dbReference type="InterPro" id="IPR051922">
    <property type="entry name" value="Bact_Sporulation_Assoc"/>
</dbReference>
<dbReference type="InterPro" id="IPR013486">
    <property type="entry name" value="SpoIID/LytB"/>
</dbReference>
<dbReference type="Proteomes" id="UP000010880">
    <property type="component" value="Chromosome"/>
</dbReference>
<dbReference type="PANTHER" id="PTHR30032:SF4">
    <property type="entry name" value="AMIDASE ENHANCER"/>
    <property type="match status" value="1"/>
</dbReference>
<dbReference type="OrthoDB" id="9794671at2"/>
<dbReference type="eggNOG" id="COG0457">
    <property type="taxonomic scope" value="Bacteria"/>
</dbReference>
<evidence type="ECO:0000259" key="4">
    <source>
        <dbReference type="Pfam" id="PF08486"/>
    </source>
</evidence>
<dbReference type="STRING" id="748449.Halha_2364"/>
<dbReference type="Pfam" id="PF07719">
    <property type="entry name" value="TPR_2"/>
    <property type="match status" value="1"/>
</dbReference>
<dbReference type="GO" id="GO:0030435">
    <property type="term" value="P:sporulation resulting in formation of a cellular spore"/>
    <property type="evidence" value="ECO:0007669"/>
    <property type="project" value="InterPro"/>
</dbReference>
<organism evidence="5 6">
    <name type="scientific">Halobacteroides halobius (strain ATCC 35273 / DSM 5150 / MD-1)</name>
    <dbReference type="NCBI Taxonomy" id="748449"/>
    <lineage>
        <taxon>Bacteria</taxon>
        <taxon>Bacillati</taxon>
        <taxon>Bacillota</taxon>
        <taxon>Clostridia</taxon>
        <taxon>Halanaerobiales</taxon>
        <taxon>Halobacteroidaceae</taxon>
        <taxon>Halobacteroides</taxon>
    </lineage>
</organism>
<dbReference type="PANTHER" id="PTHR30032">
    <property type="entry name" value="N-ACETYLMURAMOYL-L-ALANINE AMIDASE-RELATED"/>
    <property type="match status" value="1"/>
</dbReference>
<dbReference type="HOGENOM" id="CLU_389698_0_0_9"/>
<evidence type="ECO:0000256" key="1">
    <source>
        <dbReference type="ARBA" id="ARBA00022737"/>
    </source>
</evidence>
<keyword evidence="6" id="KW-1185">Reference proteome</keyword>
<dbReference type="Gene3D" id="1.25.40.10">
    <property type="entry name" value="Tetratricopeptide repeat domain"/>
    <property type="match status" value="3"/>
</dbReference>
<dbReference type="InterPro" id="IPR013693">
    <property type="entry name" value="SpoIID/LytB_N"/>
</dbReference>
<dbReference type="Pfam" id="PF13432">
    <property type="entry name" value="TPR_16"/>
    <property type="match status" value="2"/>
</dbReference>
<dbReference type="eggNOG" id="COG2385">
    <property type="taxonomic scope" value="Bacteria"/>
</dbReference>
<dbReference type="NCBIfam" id="TIGR02669">
    <property type="entry name" value="SpoIID_LytB"/>
    <property type="match status" value="1"/>
</dbReference>
<evidence type="ECO:0000313" key="5">
    <source>
        <dbReference type="EMBL" id="AGB42238.1"/>
    </source>
</evidence>
<feature type="repeat" description="TPR" evidence="3">
    <location>
        <begin position="191"/>
        <end position="224"/>
    </location>
</feature>
<dbReference type="AlphaFoldDB" id="L0KDT2"/>
<keyword evidence="2 3" id="KW-0802">TPR repeat</keyword>
<dbReference type="SUPFAM" id="SSF48452">
    <property type="entry name" value="TPR-like"/>
    <property type="match status" value="1"/>
</dbReference>
<dbReference type="SMART" id="SM00028">
    <property type="entry name" value="TPR"/>
    <property type="match status" value="6"/>
</dbReference>
<dbReference type="GO" id="GO:0030288">
    <property type="term" value="C:outer membrane-bounded periplasmic space"/>
    <property type="evidence" value="ECO:0007669"/>
    <property type="project" value="TreeGrafter"/>
</dbReference>
<feature type="repeat" description="TPR" evidence="3">
    <location>
        <begin position="88"/>
        <end position="121"/>
    </location>
</feature>
<keyword evidence="1" id="KW-0677">Repeat</keyword>
<feature type="domain" description="Sporulation stage II protein D amidase enhancer LytB N-terminal" evidence="4">
    <location>
        <begin position="418"/>
        <end position="508"/>
    </location>
</feature>
<name>L0KDT2_HALHC</name>
<dbReference type="InterPro" id="IPR019734">
    <property type="entry name" value="TPR_rpt"/>
</dbReference>
<evidence type="ECO:0000313" key="6">
    <source>
        <dbReference type="Proteomes" id="UP000010880"/>
    </source>
</evidence>
<proteinExistence type="predicted"/>
<sequence>MWQDRNKMVLGIVIIGLLFGISLAVGSFYLAPKEQISQGQEQKKVEKEPVKKEPVKKLLTVARQAYYQGDYQSSIKQYKRIAKEFKSQQALLNLATIYEELGKYQLAAKSYQRLLKLDSQPQVRLGLGIAYYNLGQLQRAKQQLSKAVATGQQDYLLREAHYYLGLSYKQQQDYKLAATHLQKSLKQINFALGYYQLGQVRFAQGKYQQARDLYHQALETDGSLKGVARELALSYLKAGQIGAAIKYFKAAHSENSSDQLVNQELAKLQEKYPQYFESTPAPVPTPGQEEPITREDLPTEVDFKTIKPLPQAGPQIRVGIMTNQPQVFFRVGSDFSVKQGTKIVATGEKGQIVKASYQQGSYQLDFGEQKLDFSKPVKIVPQAYVPILVHNVKYGQNYYWGGKEDRQYRGLLELRPAEQGVTVVNLVHLEEYLAAVVPSEMSASWPLGALKVQAVAARSYTLANLGRHVSEGFDLCSTVHCAAYRGLSREYQRSTQAVRKTAGDVMTYQGEPINAVYSANSGGHTEDSEDIWSGEVPYLRGVSTAMEETEFPLPPAKLKKWLKKIPQSYSADKEYTKLSHYRWQRSLAVDYLENRLGIEDIKQIIPTLRSEAGSVKALQVVGAKQTKVFKDGIRWRFGGLRNNRFWIQPRYEDGQVVDFLFYGSGWGHSVGMDQVAVASMADHGKNYKKILHHFYTDIKLENWY</sequence>
<reference evidence="6" key="1">
    <citation type="submission" date="2012-02" db="EMBL/GenBank/DDBJ databases">
        <title>The complete genome of Halobacteroides halobius DSM 5150.</title>
        <authorList>
            <person name="Lucas S."/>
            <person name="Copeland A."/>
            <person name="Lapidus A."/>
            <person name="Glavina del Rio T."/>
            <person name="Dalin E."/>
            <person name="Tice H."/>
            <person name="Bruce D."/>
            <person name="Goodwin L."/>
            <person name="Pitluck S."/>
            <person name="Peters L."/>
            <person name="Mikhailova N."/>
            <person name="Gu W."/>
            <person name="Kyrpides N."/>
            <person name="Mavromatis K."/>
            <person name="Ivanova N."/>
            <person name="Brettin T."/>
            <person name="Detter J.C."/>
            <person name="Han C."/>
            <person name="Larimer F."/>
            <person name="Land M."/>
            <person name="Hauser L."/>
            <person name="Markowitz V."/>
            <person name="Cheng J.-F."/>
            <person name="Hugenholtz P."/>
            <person name="Woyke T."/>
            <person name="Wu D."/>
            <person name="Tindall B."/>
            <person name="Pomrenke H."/>
            <person name="Brambilla E."/>
            <person name="Klenk H.-P."/>
            <person name="Eisen J.A."/>
        </authorList>
    </citation>
    <scope>NUCLEOTIDE SEQUENCE [LARGE SCALE GENOMIC DNA]</scope>
    <source>
        <strain evidence="6">ATCC 35273 / DSM 5150 / MD-1</strain>
    </source>
</reference>
<dbReference type="InterPro" id="IPR013105">
    <property type="entry name" value="TPR_2"/>
</dbReference>
<dbReference type="PROSITE" id="PS50005">
    <property type="entry name" value="TPR"/>
    <property type="match status" value="2"/>
</dbReference>
<protein>
    <submittedName>
        <fullName evidence="5">SpoIID/LytB domain protein</fullName>
    </submittedName>
</protein>
<accession>L0KDT2</accession>
<dbReference type="InterPro" id="IPR011990">
    <property type="entry name" value="TPR-like_helical_dom_sf"/>
</dbReference>
<gene>
    <name evidence="5" type="ordered locus">Halha_2364</name>
</gene>
<dbReference type="Pfam" id="PF08486">
    <property type="entry name" value="SpoIID"/>
    <property type="match status" value="1"/>
</dbReference>
<evidence type="ECO:0000256" key="2">
    <source>
        <dbReference type="ARBA" id="ARBA00022803"/>
    </source>
</evidence>
<evidence type="ECO:0000256" key="3">
    <source>
        <dbReference type="PROSITE-ProRule" id="PRU00339"/>
    </source>
</evidence>
<dbReference type="EMBL" id="CP003359">
    <property type="protein sequence ID" value="AGB42238.1"/>
    <property type="molecule type" value="Genomic_DNA"/>
</dbReference>
<dbReference type="KEGG" id="hhl:Halha_2364"/>